<evidence type="ECO:0000313" key="3">
    <source>
        <dbReference type="Proteomes" id="UP000516384"/>
    </source>
</evidence>
<dbReference type="AlphaFoldDB" id="A0A7H0YAE4"/>
<organism evidence="2 3">
    <name type="scientific">Paenibacillus peoriae</name>
    <dbReference type="NCBI Taxonomy" id="59893"/>
    <lineage>
        <taxon>Bacteria</taxon>
        <taxon>Bacillati</taxon>
        <taxon>Bacillota</taxon>
        <taxon>Bacilli</taxon>
        <taxon>Bacillales</taxon>
        <taxon>Paenibacillaceae</taxon>
        <taxon>Paenibacillus</taxon>
    </lineage>
</organism>
<reference evidence="2 3" key="1">
    <citation type="submission" date="2020-09" db="EMBL/GenBank/DDBJ databases">
        <title>Characterization of Paenibacillus peoriae strain ZF390 with broad-spectrum antimicrobial activity as a potential biocontrol agent.</title>
        <authorList>
            <person name="Li L."/>
            <person name="Zhao Y."/>
            <person name="Li B."/>
            <person name="Xie X."/>
        </authorList>
    </citation>
    <scope>NUCLEOTIDE SEQUENCE [LARGE SCALE GENOMIC DNA]</scope>
    <source>
        <strain evidence="2 3">ZF390</strain>
    </source>
</reference>
<name>A0A7H0YAE4_9BACL</name>
<gene>
    <name evidence="2" type="ORF">IAQ67_02770</name>
</gene>
<accession>A0A7H0YAE4</accession>
<sequence length="56" mass="5776">MDKRTYKLLSTGVIILLLASAISREGSGMKDAVQGAMVGAGAILAVVDLWLAGSKK</sequence>
<protein>
    <submittedName>
        <fullName evidence="2">Uncharacterized protein</fullName>
    </submittedName>
</protein>
<dbReference type="EMBL" id="CP061172">
    <property type="protein sequence ID" value="QNR68052.1"/>
    <property type="molecule type" value="Genomic_DNA"/>
</dbReference>
<keyword evidence="1" id="KW-0472">Membrane</keyword>
<evidence type="ECO:0000256" key="1">
    <source>
        <dbReference type="SAM" id="Phobius"/>
    </source>
</evidence>
<proteinExistence type="predicted"/>
<feature type="transmembrane region" description="Helical" evidence="1">
    <location>
        <begin position="33"/>
        <end position="52"/>
    </location>
</feature>
<keyword evidence="1" id="KW-1133">Transmembrane helix</keyword>
<dbReference type="Proteomes" id="UP000516384">
    <property type="component" value="Chromosome"/>
</dbReference>
<evidence type="ECO:0000313" key="2">
    <source>
        <dbReference type="EMBL" id="QNR68052.1"/>
    </source>
</evidence>
<keyword evidence="1" id="KW-0812">Transmembrane</keyword>